<protein>
    <submittedName>
        <fullName evidence="1">Uncharacterized protein</fullName>
    </submittedName>
</protein>
<dbReference type="Proteomes" id="UP001281147">
    <property type="component" value="Unassembled WGS sequence"/>
</dbReference>
<comment type="caution">
    <text evidence="1">The sequence shown here is derived from an EMBL/GenBank/DDBJ whole genome shotgun (WGS) entry which is preliminary data.</text>
</comment>
<organism evidence="1 2">
    <name type="scientific">Vermiconidia calcicola</name>
    <dbReference type="NCBI Taxonomy" id="1690605"/>
    <lineage>
        <taxon>Eukaryota</taxon>
        <taxon>Fungi</taxon>
        <taxon>Dikarya</taxon>
        <taxon>Ascomycota</taxon>
        <taxon>Pezizomycotina</taxon>
        <taxon>Dothideomycetes</taxon>
        <taxon>Dothideomycetidae</taxon>
        <taxon>Mycosphaerellales</taxon>
        <taxon>Extremaceae</taxon>
        <taxon>Vermiconidia</taxon>
    </lineage>
</organism>
<evidence type="ECO:0000313" key="1">
    <source>
        <dbReference type="EMBL" id="KAK3716854.1"/>
    </source>
</evidence>
<reference evidence="1" key="1">
    <citation type="submission" date="2023-07" db="EMBL/GenBank/DDBJ databases">
        <title>Black Yeasts Isolated from many extreme environments.</title>
        <authorList>
            <person name="Coleine C."/>
            <person name="Stajich J.E."/>
            <person name="Selbmann L."/>
        </authorList>
    </citation>
    <scope>NUCLEOTIDE SEQUENCE</scope>
    <source>
        <strain evidence="1">CCFEE 5714</strain>
    </source>
</reference>
<name>A0ACC3NHS5_9PEZI</name>
<dbReference type="EMBL" id="JAUTXU010000040">
    <property type="protein sequence ID" value="KAK3716854.1"/>
    <property type="molecule type" value="Genomic_DNA"/>
</dbReference>
<sequence>MREPLATAFRCVFCNHETSVSVKVDKKAGVGNLNCKSCGQAFQTGINCTLLPRTNTSIDTDVMQDLTQPVDVYSDWIDACDAVAADQATVATPRAPPSRPRQPNTSARAGLAPGEKYTAEDDGFIDDDDADAEAEYADE</sequence>
<gene>
    <name evidence="1" type="ORF">LTR37_006204</name>
</gene>
<accession>A0ACC3NHS5</accession>
<evidence type="ECO:0000313" key="2">
    <source>
        <dbReference type="Proteomes" id="UP001281147"/>
    </source>
</evidence>
<proteinExistence type="predicted"/>
<keyword evidence="2" id="KW-1185">Reference proteome</keyword>